<feature type="chain" id="PRO_5002563719" evidence="1">
    <location>
        <begin position="25"/>
        <end position="371"/>
    </location>
</feature>
<protein>
    <submittedName>
        <fullName evidence="2">Fibronectin type III domain-containing protein</fullName>
    </submittedName>
</protein>
<name>A0A0G4AS96_9BACT</name>
<sequence>MKYKYCKTFFLAAIFFMLPNFANAAVVWETDFEDAADWSAVRPSPSGISFPNSWTLKPGGPSVEPPKKNDGSWLHPNSWSRIAPSVLTNNITPMATIGSGQGKDNSRGMTYNVEVSGVSGTWSGGSPLTMYLGADGYPELYVSMWVKYDSEFTWLPASPASGSQQKLVYISRLNVPISATADADNHSNGPLHPSWLPHWYNYISVSPYYAFYMNRSQQSNGSLVSYDQTKDMWSIHPSYYPLNAPFKWPESNPHIVSVQSDGWWHHYEYHIKMNSAPGVADGVQEVWLDGIKRFSKSDMPFVLDGGSTATGWNYVELFDNTNILSHPASENVTYPIYIDDVAIGTTYAGQNYVIGGIDVIAPAAPTGLGVE</sequence>
<evidence type="ECO:0000256" key="1">
    <source>
        <dbReference type="SAM" id="SignalP"/>
    </source>
</evidence>
<accession>A0A0G4AS96</accession>
<dbReference type="KEGG" id="pwo:UX70_C0001G0308"/>
<dbReference type="EMBL" id="CP011209">
    <property type="protein sequence ID" value="AKM78033.1"/>
    <property type="molecule type" value="Genomic_DNA"/>
</dbReference>
<feature type="signal peptide" evidence="1">
    <location>
        <begin position="1"/>
        <end position="24"/>
    </location>
</feature>
<dbReference type="Gene3D" id="2.60.120.200">
    <property type="match status" value="1"/>
</dbReference>
<dbReference type="STRING" id="1619007.UX70_C0001G0308"/>
<dbReference type="Proteomes" id="UP000035656">
    <property type="component" value="Chromosome"/>
</dbReference>
<evidence type="ECO:0000313" key="3">
    <source>
        <dbReference type="Proteomes" id="UP000035656"/>
    </source>
</evidence>
<keyword evidence="1" id="KW-0732">Signal</keyword>
<proteinExistence type="predicted"/>
<organism evidence="2 3">
    <name type="scientific">Candidatus Wolfebacteria bacterium GW2011_GWB1_47_1</name>
    <dbReference type="NCBI Taxonomy" id="1619007"/>
    <lineage>
        <taxon>Bacteria</taxon>
        <taxon>Candidatus Wolfeibacteriota</taxon>
    </lineage>
</organism>
<reference evidence="2 3" key="1">
    <citation type="journal article" date="2015" name="Nature">
        <title>rRNA introns, odd ribosomes, and small enigmatic genomes across a large radiation of phyla.</title>
        <authorList>
            <person name="Brown C.T."/>
            <person name="Hug L.A."/>
            <person name="Thomas B.C."/>
            <person name="Sharon I."/>
            <person name="Castelle C.J."/>
            <person name="Singh A."/>
            <person name="Wilkins M.J."/>
            <person name="Williams K.H."/>
            <person name="Banfield J.F."/>
        </authorList>
    </citation>
    <scope>NUCLEOTIDE SEQUENCE [LARGE SCALE GENOMIC DNA]</scope>
</reference>
<evidence type="ECO:0000313" key="2">
    <source>
        <dbReference type="EMBL" id="AKM78033.1"/>
    </source>
</evidence>
<gene>
    <name evidence="2" type="ORF">UX70_C0001G0308</name>
</gene>
<dbReference type="AlphaFoldDB" id="A0A0G4AS96"/>